<evidence type="ECO:0000313" key="1">
    <source>
        <dbReference type="EMBL" id="QUC68352.1"/>
    </source>
</evidence>
<proteinExistence type="predicted"/>
<organism evidence="1 2">
    <name type="scientific">Aristaeella hokkaidonensis</name>
    <dbReference type="NCBI Taxonomy" id="3046382"/>
    <lineage>
        <taxon>Bacteria</taxon>
        <taxon>Bacillati</taxon>
        <taxon>Bacillota</taxon>
        <taxon>Clostridia</taxon>
        <taxon>Eubacteriales</taxon>
        <taxon>Aristaeellaceae</taxon>
        <taxon>Aristaeella</taxon>
    </lineage>
</organism>
<keyword evidence="2" id="KW-1185">Reference proteome</keyword>
<name>A0AC61MYU6_9FIRM</name>
<accession>A0AC61MYU6</accession>
<dbReference type="Proteomes" id="UP000682782">
    <property type="component" value="Chromosome"/>
</dbReference>
<protein>
    <submittedName>
        <fullName evidence="1">Uncharacterized protein</fullName>
    </submittedName>
</protein>
<evidence type="ECO:0000313" key="2">
    <source>
        <dbReference type="Proteomes" id="UP000682782"/>
    </source>
</evidence>
<sequence>MTEMTARVRNRLQDGMINWQEKRFRKEDFRQQQADIHRSRMTCSASLPSFHQTQDWTGGIAVCGRKPVIEEAKPARRVFSSEGIRWDAALTALIIAGVLLIALLLADMAAIGATGHTVNKLNASIEELASENEWIRGEIERGSDSASVCSEAVKLNLISSKGAKTIRLTAPVNAQMTVSTAAQAAENAELQIRLTSYAGD</sequence>
<gene>
    <name evidence="1" type="ORF">JYE49_06590</name>
</gene>
<dbReference type="EMBL" id="CP068393">
    <property type="protein sequence ID" value="QUC68352.1"/>
    <property type="molecule type" value="Genomic_DNA"/>
</dbReference>
<reference evidence="1" key="1">
    <citation type="submission" date="2021-01" db="EMBL/GenBank/DDBJ databases">
        <title>Complete genome sequence of Clostridiales bacterium R-7.</title>
        <authorList>
            <person name="Mahoney-Kurpe S.C."/>
            <person name="Palevich N."/>
            <person name="Koike S."/>
            <person name="Moon C.D."/>
            <person name="Attwood G.T."/>
        </authorList>
    </citation>
    <scope>NUCLEOTIDE SEQUENCE</scope>
    <source>
        <strain evidence="1">R-7</strain>
    </source>
</reference>